<gene>
    <name evidence="2" type="ORF">B5P45_06150</name>
</gene>
<dbReference type="RefSeq" id="WP_099998971.1">
    <property type="nucleotide sequence ID" value="NZ_CP017940.1"/>
</dbReference>
<sequence>MIFRTTFVVGLIGCAVLAGCNGSGSDSKTEQTPGSTFTQQATSDAATIARLTGELNNLRDTSTKELQVQQDTITGLKALLDGLPANTKVSDIVAANTELKDRLKGLDQNKTVGDLLKELAGLQQQLNDLPGGSSVKDLTDGVKKLAALIEGLAESSTLDETISALQESLKGLPKDKKVSDLIADIDRLSALTKDLPKDPTVADLDAKLKKMGDDLKNALTALNALLSDKPDPQTETDIQNAITQLGRIINKLREDNKLALQRIAELQPSIDPAKAPAPPKDNLDSWVIVNRDFNETFTHQPFVSNGYIGMRIPAAGQGYWLGSSDPDNIGMWPWYPDASRNARFTSSMVEGFYARDNVHMATLPTWTSLTIRDDNDGAFFDPRFLDRSKVSDYKQTVDVRKGLVTTSLVWTSPNDNGDKVRKKVRLTWTAFAHRTKQHLGVIRLDITPLNWTGNISVRSFLDLNGIRLASRIESQKWEDASGLGAQASITADNTRFKATTAFKMEIRLLPALPMPGTTPT</sequence>
<evidence type="ECO:0000259" key="1">
    <source>
        <dbReference type="Pfam" id="PF03636"/>
    </source>
</evidence>
<dbReference type="PROSITE" id="PS51257">
    <property type="entry name" value="PROKAR_LIPOPROTEIN"/>
    <property type="match status" value="1"/>
</dbReference>
<dbReference type="InterPro" id="IPR037018">
    <property type="entry name" value="GH65_N"/>
</dbReference>
<dbReference type="SUPFAM" id="SSF74650">
    <property type="entry name" value="Galactose mutarotase-like"/>
    <property type="match status" value="1"/>
</dbReference>
<dbReference type="AlphaFoldDB" id="A0A2N9W1G7"/>
<organism evidence="2 3">
    <name type="scientific">Phyllobacterium zundukense</name>
    <dbReference type="NCBI Taxonomy" id="1867719"/>
    <lineage>
        <taxon>Bacteria</taxon>
        <taxon>Pseudomonadati</taxon>
        <taxon>Pseudomonadota</taxon>
        <taxon>Alphaproteobacteria</taxon>
        <taxon>Hyphomicrobiales</taxon>
        <taxon>Phyllobacteriaceae</taxon>
        <taxon>Phyllobacterium</taxon>
    </lineage>
</organism>
<dbReference type="OrthoDB" id="414934at2"/>
<reference evidence="2 3" key="1">
    <citation type="journal article" date="2017" name="Int J Environ Stud">
        <title>Does the Miocene-Pliocene relict legume Oxytropis triphylla form nitrogen-fixing nodules with a combination of bacterial strains?</title>
        <authorList>
            <person name="Safronova V."/>
            <person name="Belimov A."/>
            <person name="Sazanova A."/>
            <person name="Kuznetsova I."/>
            <person name="Popova J."/>
            <person name="Andronov E."/>
            <person name="Verkhozina A."/>
            <person name="Tikhonovich I."/>
        </authorList>
    </citation>
    <scope>NUCLEOTIDE SEQUENCE [LARGE SCALE GENOMIC DNA]</scope>
    <source>
        <strain evidence="2 3">Tri-38</strain>
    </source>
</reference>
<dbReference type="Proteomes" id="UP000232163">
    <property type="component" value="Unassembled WGS sequence"/>
</dbReference>
<dbReference type="PANTHER" id="PTHR11051">
    <property type="entry name" value="GLYCOSYL HYDROLASE-RELATED"/>
    <property type="match status" value="1"/>
</dbReference>
<dbReference type="EMBL" id="MZMT01000017">
    <property type="protein sequence ID" value="PIO45585.1"/>
    <property type="molecule type" value="Genomic_DNA"/>
</dbReference>
<evidence type="ECO:0000313" key="2">
    <source>
        <dbReference type="EMBL" id="PIO45585.1"/>
    </source>
</evidence>
<dbReference type="PANTHER" id="PTHR11051:SF8">
    <property type="entry name" value="PROTEIN-GLUCOSYLGALACTOSYLHYDROXYLYSINE GLUCOSIDASE"/>
    <property type="match status" value="1"/>
</dbReference>
<keyword evidence="3" id="KW-1185">Reference proteome</keyword>
<dbReference type="InterPro" id="IPR011013">
    <property type="entry name" value="Gal_mutarotase_sf_dom"/>
</dbReference>
<dbReference type="Gene3D" id="2.70.98.40">
    <property type="entry name" value="Glycoside hydrolase, family 65, N-terminal domain"/>
    <property type="match status" value="1"/>
</dbReference>
<evidence type="ECO:0000313" key="3">
    <source>
        <dbReference type="Proteomes" id="UP000232163"/>
    </source>
</evidence>
<dbReference type="GO" id="GO:0004555">
    <property type="term" value="F:alpha,alpha-trehalase activity"/>
    <property type="evidence" value="ECO:0007669"/>
    <property type="project" value="TreeGrafter"/>
</dbReference>
<dbReference type="KEGG" id="pht:BLM14_08375"/>
<protein>
    <recommendedName>
        <fullName evidence="1">Glycoside hydrolase family 65 N-terminal domain-containing protein</fullName>
    </recommendedName>
</protein>
<dbReference type="Pfam" id="PF03636">
    <property type="entry name" value="Glyco_hydro_65N"/>
    <property type="match status" value="1"/>
</dbReference>
<dbReference type="GO" id="GO:0030246">
    <property type="term" value="F:carbohydrate binding"/>
    <property type="evidence" value="ECO:0007669"/>
    <property type="project" value="InterPro"/>
</dbReference>
<dbReference type="InterPro" id="IPR005196">
    <property type="entry name" value="Glyco_hydro_65_N"/>
</dbReference>
<feature type="domain" description="Glycoside hydrolase family 65 N-terminal" evidence="1">
    <location>
        <begin position="302"/>
        <end position="477"/>
    </location>
</feature>
<accession>A0A2N9W1G7</accession>
<proteinExistence type="predicted"/>
<comment type="caution">
    <text evidence="2">The sequence shown here is derived from an EMBL/GenBank/DDBJ whole genome shotgun (WGS) entry which is preliminary data.</text>
</comment>
<dbReference type="GO" id="GO:0005993">
    <property type="term" value="P:trehalose catabolic process"/>
    <property type="evidence" value="ECO:0007669"/>
    <property type="project" value="TreeGrafter"/>
</dbReference>
<name>A0A2N9W1G7_9HYPH</name>